<evidence type="ECO:0000313" key="1">
    <source>
        <dbReference type="EMBL" id="SON55826.1"/>
    </source>
</evidence>
<organism evidence="1 2">
    <name type="scientific">Hartmannibacter diazotrophicus</name>
    <dbReference type="NCBI Taxonomy" id="1482074"/>
    <lineage>
        <taxon>Bacteria</taxon>
        <taxon>Pseudomonadati</taxon>
        <taxon>Pseudomonadota</taxon>
        <taxon>Alphaproteobacteria</taxon>
        <taxon>Hyphomicrobiales</taxon>
        <taxon>Pleomorphomonadaceae</taxon>
        <taxon>Hartmannibacter</taxon>
    </lineage>
</organism>
<reference evidence="2" key="1">
    <citation type="submission" date="2017-09" db="EMBL/GenBank/DDBJ databases">
        <title>Genome sequence of Nannocystis excedens DSM 71.</title>
        <authorList>
            <person name="Blom J."/>
        </authorList>
    </citation>
    <scope>NUCLEOTIDE SEQUENCE [LARGE SCALE GENOMIC DNA]</scope>
    <source>
        <strain evidence="2">type strain: E19</strain>
    </source>
</reference>
<name>A0A2C9D6A4_9HYPH</name>
<dbReference type="RefSeq" id="WP_099556284.1">
    <property type="nucleotide sequence ID" value="NZ_LT960614.1"/>
</dbReference>
<gene>
    <name evidence="1" type="ORF">HDIA_2285</name>
</gene>
<proteinExistence type="predicted"/>
<dbReference type="AlphaFoldDB" id="A0A2C9D6A4"/>
<dbReference type="EMBL" id="LT960614">
    <property type="protein sequence ID" value="SON55826.1"/>
    <property type="molecule type" value="Genomic_DNA"/>
</dbReference>
<dbReference type="Proteomes" id="UP000223606">
    <property type="component" value="Chromosome 1"/>
</dbReference>
<accession>A0A2C9D6A4</accession>
<keyword evidence="2" id="KW-1185">Reference proteome</keyword>
<sequence>MGAYLNVLETVYDEPTVDEPEALLGRGTSGLVGPVLPAKLFNAVFDAAIDTALATGTINPFVGMARDAGGNIGAYYIDGLRRNIENFRYGTDPIGDDTNMLDRASQASKQYGWVITCKQGALRVSSWKWYSKMRFVGCGSSLTTGTRVIQLTGASGPLVTLDNGPVINVEVRGIGFDANLANGPQIGLMWQAKPVAPDNNGGLWWSRLDDVAVRGFRLGIWSRGGSDGLTPNQFIFATGVRVWRVGDATELELATGLLMTGQHGQIVWDGACEFDGPGGIRKGVNVQVRPEFTTDEAELGYWDWLGATAPTLIAGAWSPGYVDFRPGSTMQNAKMAIVFYKAGINRVGAWTENVDRSYVFRGNARSNIITGALATNGSLDWTIELESGCTLHIAGLKVQGEFGLLFSAGNANQGVTGLETVHRLADMQAATTGLTRQRGTPTAGTLAADGNTFLAVNSTTTPITYIESWLTWNVELVLRAYDSDVPFGPGGNIAMPLDAAGNEIGLLVLHKGELMTLVRDDFAGHKFRIKAIVRIPKLAAAAPAAGQWAIGEFVVNSAPVIDANGAYVKQWNRVTNWTSAANNNALLVDWFPEVAFTASFAHA</sequence>
<dbReference type="KEGG" id="hdi:HDIA_2285"/>
<evidence type="ECO:0000313" key="2">
    <source>
        <dbReference type="Proteomes" id="UP000223606"/>
    </source>
</evidence>
<protein>
    <submittedName>
        <fullName evidence="1">Uncharacterized protein</fullName>
    </submittedName>
</protein>